<name>A0A3L6FIN9_MAIZE</name>
<protein>
    <submittedName>
        <fullName evidence="2">Uncharacterized protein</fullName>
    </submittedName>
</protein>
<dbReference type="AlphaFoldDB" id="A0A3L6FIN9"/>
<evidence type="ECO:0000256" key="1">
    <source>
        <dbReference type="SAM" id="MobiDB-lite"/>
    </source>
</evidence>
<dbReference type="Proteomes" id="UP000251960">
    <property type="component" value="Chromosome 3"/>
</dbReference>
<feature type="compositionally biased region" description="Low complexity" evidence="1">
    <location>
        <begin position="22"/>
        <end position="37"/>
    </location>
</feature>
<organism evidence="2 3">
    <name type="scientific">Zea mays</name>
    <name type="common">Maize</name>
    <dbReference type="NCBI Taxonomy" id="4577"/>
    <lineage>
        <taxon>Eukaryota</taxon>
        <taxon>Viridiplantae</taxon>
        <taxon>Streptophyta</taxon>
        <taxon>Embryophyta</taxon>
        <taxon>Tracheophyta</taxon>
        <taxon>Spermatophyta</taxon>
        <taxon>Magnoliopsida</taxon>
        <taxon>Liliopsida</taxon>
        <taxon>Poales</taxon>
        <taxon>Poaceae</taxon>
        <taxon>PACMAD clade</taxon>
        <taxon>Panicoideae</taxon>
        <taxon>Andropogonodae</taxon>
        <taxon>Andropogoneae</taxon>
        <taxon>Tripsacinae</taxon>
        <taxon>Zea</taxon>
    </lineage>
</organism>
<dbReference type="EMBL" id="NCVQ01000004">
    <property type="protein sequence ID" value="PWZ32813.1"/>
    <property type="molecule type" value="Genomic_DNA"/>
</dbReference>
<accession>A0A3L6FIN9</accession>
<evidence type="ECO:0000313" key="2">
    <source>
        <dbReference type="EMBL" id="PWZ32813.1"/>
    </source>
</evidence>
<reference evidence="2 3" key="1">
    <citation type="journal article" date="2018" name="Nat. Genet.">
        <title>Extensive intraspecific gene order and gene structural variations between Mo17 and other maize genomes.</title>
        <authorList>
            <person name="Sun S."/>
            <person name="Zhou Y."/>
            <person name="Chen J."/>
            <person name="Shi J."/>
            <person name="Zhao H."/>
            <person name="Zhao H."/>
            <person name="Song W."/>
            <person name="Zhang M."/>
            <person name="Cui Y."/>
            <person name="Dong X."/>
            <person name="Liu H."/>
            <person name="Ma X."/>
            <person name="Jiao Y."/>
            <person name="Wang B."/>
            <person name="Wei X."/>
            <person name="Stein J.C."/>
            <person name="Glaubitz J.C."/>
            <person name="Lu F."/>
            <person name="Yu G."/>
            <person name="Liang C."/>
            <person name="Fengler K."/>
            <person name="Li B."/>
            <person name="Rafalski A."/>
            <person name="Schnable P.S."/>
            <person name="Ware D.H."/>
            <person name="Buckler E.S."/>
            <person name="Lai J."/>
        </authorList>
    </citation>
    <scope>NUCLEOTIDE SEQUENCE [LARGE SCALE GENOMIC DNA]</scope>
    <source>
        <strain evidence="3">cv. Missouri 17</strain>
        <tissue evidence="2">Seedling</tissue>
    </source>
</reference>
<sequence>MMDSIVSSGALVLSPAPTSSIVTTSTSFTSPPTLPNTNRQSMLRSTSTSSASVLPLMMFVSMCRRLLSSSTSSPRASQRRCSWSYAPVSTSVANRVSTVGGGEGVLECIVPIGPRPCIHPTMGLLFVPTPMS</sequence>
<evidence type="ECO:0000313" key="3">
    <source>
        <dbReference type="Proteomes" id="UP000251960"/>
    </source>
</evidence>
<proteinExistence type="predicted"/>
<feature type="region of interest" description="Disordered" evidence="1">
    <location>
        <begin position="22"/>
        <end position="45"/>
    </location>
</feature>
<comment type="caution">
    <text evidence="2">The sequence shown here is derived from an EMBL/GenBank/DDBJ whole genome shotgun (WGS) entry which is preliminary data.</text>
</comment>
<gene>
    <name evidence="2" type="ORF">Zm00014a_005510</name>
</gene>